<organism evidence="2 3">
    <name type="scientific">Araneus ventricosus</name>
    <name type="common">Orbweaver spider</name>
    <name type="synonym">Epeira ventricosa</name>
    <dbReference type="NCBI Taxonomy" id="182803"/>
    <lineage>
        <taxon>Eukaryota</taxon>
        <taxon>Metazoa</taxon>
        <taxon>Ecdysozoa</taxon>
        <taxon>Arthropoda</taxon>
        <taxon>Chelicerata</taxon>
        <taxon>Arachnida</taxon>
        <taxon>Araneae</taxon>
        <taxon>Araneomorphae</taxon>
        <taxon>Entelegynae</taxon>
        <taxon>Araneoidea</taxon>
        <taxon>Araneidae</taxon>
        <taxon>Araneus</taxon>
    </lineage>
</organism>
<evidence type="ECO:0000256" key="1">
    <source>
        <dbReference type="SAM" id="MobiDB-lite"/>
    </source>
</evidence>
<reference evidence="2 3" key="1">
    <citation type="journal article" date="2019" name="Sci. Rep.">
        <title>Orb-weaving spider Araneus ventricosus genome elucidates the spidroin gene catalogue.</title>
        <authorList>
            <person name="Kono N."/>
            <person name="Nakamura H."/>
            <person name="Ohtoshi R."/>
            <person name="Moran D.A.P."/>
            <person name="Shinohara A."/>
            <person name="Yoshida Y."/>
            <person name="Fujiwara M."/>
            <person name="Mori M."/>
            <person name="Tomita M."/>
            <person name="Arakawa K."/>
        </authorList>
    </citation>
    <scope>NUCLEOTIDE SEQUENCE [LARGE SCALE GENOMIC DNA]</scope>
</reference>
<protein>
    <submittedName>
        <fullName evidence="2">Uncharacterized protein</fullName>
    </submittedName>
</protein>
<dbReference type="EMBL" id="BGPR01002811">
    <property type="protein sequence ID" value="GBM79244.1"/>
    <property type="molecule type" value="Genomic_DNA"/>
</dbReference>
<gene>
    <name evidence="2" type="ORF">AVEN_104200_1</name>
</gene>
<name>A0A4Y2INN1_ARAVE</name>
<comment type="caution">
    <text evidence="2">The sequence shown here is derived from an EMBL/GenBank/DDBJ whole genome shotgun (WGS) entry which is preliminary data.</text>
</comment>
<evidence type="ECO:0000313" key="3">
    <source>
        <dbReference type="Proteomes" id="UP000499080"/>
    </source>
</evidence>
<proteinExistence type="predicted"/>
<evidence type="ECO:0000313" key="2">
    <source>
        <dbReference type="EMBL" id="GBM79244.1"/>
    </source>
</evidence>
<dbReference type="AlphaFoldDB" id="A0A4Y2INN1"/>
<feature type="region of interest" description="Disordered" evidence="1">
    <location>
        <begin position="45"/>
        <end position="66"/>
    </location>
</feature>
<keyword evidence="3" id="KW-1185">Reference proteome</keyword>
<accession>A0A4Y2INN1</accession>
<dbReference type="Proteomes" id="UP000499080">
    <property type="component" value="Unassembled WGS sequence"/>
</dbReference>
<sequence>MENSIAARKSWISNQTKFQPFLRRFFRWDPDARVVGRSNDFTRLGPRDEATLIGNPLSGGNGGDRRAAVEGERKSLSPTVSALLELQMNDVPDFSTRTSVGTNGSNGVQMNCRLLPQRI</sequence>